<accession>A0A2W5S786</accession>
<dbReference type="Gene3D" id="3.40.50.1820">
    <property type="entry name" value="alpha/beta hydrolase"/>
    <property type="match status" value="1"/>
</dbReference>
<dbReference type="PANTHER" id="PTHR43433">
    <property type="entry name" value="HYDROLASE, ALPHA/BETA FOLD FAMILY PROTEIN"/>
    <property type="match status" value="1"/>
</dbReference>
<organism evidence="2 3">
    <name type="scientific">Cereibacter sphaeroides</name>
    <name type="common">Rhodobacter sphaeroides</name>
    <dbReference type="NCBI Taxonomy" id="1063"/>
    <lineage>
        <taxon>Bacteria</taxon>
        <taxon>Pseudomonadati</taxon>
        <taxon>Pseudomonadota</taxon>
        <taxon>Alphaproteobacteria</taxon>
        <taxon>Rhodobacterales</taxon>
        <taxon>Paracoccaceae</taxon>
        <taxon>Cereibacter</taxon>
    </lineage>
</organism>
<dbReference type="GO" id="GO:0004806">
    <property type="term" value="F:triacylglycerol lipase activity"/>
    <property type="evidence" value="ECO:0007669"/>
    <property type="project" value="TreeGrafter"/>
</dbReference>
<proteinExistence type="predicted"/>
<dbReference type="InterPro" id="IPR000073">
    <property type="entry name" value="AB_hydrolase_1"/>
</dbReference>
<dbReference type="Pfam" id="PF00561">
    <property type="entry name" value="Abhydrolase_1"/>
    <property type="match status" value="1"/>
</dbReference>
<keyword evidence="2" id="KW-0378">Hydrolase</keyword>
<protein>
    <submittedName>
        <fullName evidence="2">Hydrolase</fullName>
    </submittedName>
</protein>
<dbReference type="InterPro" id="IPR029058">
    <property type="entry name" value="AB_hydrolase_fold"/>
</dbReference>
<dbReference type="Proteomes" id="UP000248975">
    <property type="component" value="Unassembled WGS sequence"/>
</dbReference>
<dbReference type="EMBL" id="QFQS01000002">
    <property type="protein sequence ID" value="PZQ97786.1"/>
    <property type="molecule type" value="Genomic_DNA"/>
</dbReference>
<evidence type="ECO:0000313" key="2">
    <source>
        <dbReference type="EMBL" id="PZQ97786.1"/>
    </source>
</evidence>
<feature type="domain" description="AB hydrolase-1" evidence="1">
    <location>
        <begin position="33"/>
        <end position="290"/>
    </location>
</feature>
<comment type="caution">
    <text evidence="2">The sequence shown here is derived from an EMBL/GenBank/DDBJ whole genome shotgun (WGS) entry which is preliminary data.</text>
</comment>
<evidence type="ECO:0000313" key="3">
    <source>
        <dbReference type="Proteomes" id="UP000248975"/>
    </source>
</evidence>
<gene>
    <name evidence="2" type="ORF">DI533_11540</name>
</gene>
<reference evidence="2 3" key="1">
    <citation type="submission" date="2017-08" db="EMBL/GenBank/DDBJ databases">
        <title>Infants hospitalized years apart are colonized by the same room-sourced microbial strains.</title>
        <authorList>
            <person name="Brooks B."/>
            <person name="Olm M.R."/>
            <person name="Firek B.A."/>
            <person name="Baker R."/>
            <person name="Thomas B.C."/>
            <person name="Morowitz M.J."/>
            <person name="Banfield J.F."/>
        </authorList>
    </citation>
    <scope>NUCLEOTIDE SEQUENCE [LARGE SCALE GENOMIC DNA]</scope>
    <source>
        <strain evidence="2">S2_003_000_R2_11</strain>
    </source>
</reference>
<dbReference type="SUPFAM" id="SSF53474">
    <property type="entry name" value="alpha/beta-Hydrolases"/>
    <property type="match status" value="1"/>
</dbReference>
<sequence length="315" mass="33907">MKILVPTSDPRMIQAGDLSLHAETFGDPRKSSILLVMGNSAPGLLWPDAFCDALAAHGFHVIRFDQRDTGLSSYLDYDTDPYTLHDLSRDALAVLDGLGIAKAHIVGMSQGGVLACLIARDHPDRAASLTMLMSSVDLGPKNAAFSGQPPQPGALSQPAADYVAAVIALNAAAPQSEEESSRQFVENFRLASGAESSFDEHFWQRLGRAVAAIPRQRRDRLTARMANNSNHRKAQVATPPFTAEDLKAIRVPALVLHGTADPIFPADHARWSAAALSDARLHFVSGMGHALDPAYFRPIADTLAAFLAEQDRPTE</sequence>
<dbReference type="AlphaFoldDB" id="A0A2W5S786"/>
<dbReference type="InterPro" id="IPR050471">
    <property type="entry name" value="AB_hydrolase"/>
</dbReference>
<evidence type="ECO:0000259" key="1">
    <source>
        <dbReference type="Pfam" id="PF00561"/>
    </source>
</evidence>
<dbReference type="PANTHER" id="PTHR43433:SF5">
    <property type="entry name" value="AB HYDROLASE-1 DOMAIN-CONTAINING PROTEIN"/>
    <property type="match status" value="1"/>
</dbReference>
<name>A0A2W5S786_CERSP</name>
<dbReference type="GO" id="GO:0046503">
    <property type="term" value="P:glycerolipid catabolic process"/>
    <property type="evidence" value="ECO:0007669"/>
    <property type="project" value="TreeGrafter"/>
</dbReference>